<proteinExistence type="predicted"/>
<comment type="caution">
    <text evidence="1">The sequence shown here is derived from an EMBL/GenBank/DDBJ whole genome shotgun (WGS) entry which is preliminary data.</text>
</comment>
<accession>A0A8S3QDX7</accession>
<name>A0A8S3QDX7_MYTED</name>
<dbReference type="EMBL" id="CAJPWZ010000462">
    <property type="protein sequence ID" value="CAG2193661.1"/>
    <property type="molecule type" value="Genomic_DNA"/>
</dbReference>
<dbReference type="AlphaFoldDB" id="A0A8S3QDX7"/>
<gene>
    <name evidence="1" type="ORF">MEDL_8742</name>
</gene>
<organism evidence="1 2">
    <name type="scientific">Mytilus edulis</name>
    <name type="common">Blue mussel</name>
    <dbReference type="NCBI Taxonomy" id="6550"/>
    <lineage>
        <taxon>Eukaryota</taxon>
        <taxon>Metazoa</taxon>
        <taxon>Spiralia</taxon>
        <taxon>Lophotrochozoa</taxon>
        <taxon>Mollusca</taxon>
        <taxon>Bivalvia</taxon>
        <taxon>Autobranchia</taxon>
        <taxon>Pteriomorphia</taxon>
        <taxon>Mytilida</taxon>
        <taxon>Mytiloidea</taxon>
        <taxon>Mytilidae</taxon>
        <taxon>Mytilinae</taxon>
        <taxon>Mytilus</taxon>
    </lineage>
</organism>
<keyword evidence="2" id="KW-1185">Reference proteome</keyword>
<reference evidence="1" key="1">
    <citation type="submission" date="2021-03" db="EMBL/GenBank/DDBJ databases">
        <authorList>
            <person name="Bekaert M."/>
        </authorList>
    </citation>
    <scope>NUCLEOTIDE SEQUENCE</scope>
</reference>
<dbReference type="Proteomes" id="UP000683360">
    <property type="component" value="Unassembled WGS sequence"/>
</dbReference>
<protein>
    <submittedName>
        <fullName evidence="1">Uncharacterized protein</fullName>
    </submittedName>
</protein>
<evidence type="ECO:0000313" key="2">
    <source>
        <dbReference type="Proteomes" id="UP000683360"/>
    </source>
</evidence>
<evidence type="ECO:0000313" key="1">
    <source>
        <dbReference type="EMBL" id="CAG2193661.1"/>
    </source>
</evidence>
<sequence length="194" mass="22231">MKYAKPNVNGIEAITRIRRTCVIYLQTNVNFLIRQYWYRSQDKLLNIQRRDPREFWKNIGKIGVGSERQKTIPMEVVLEDGSICSDTNIILNKWKTSYENLLNCDAVTNVNDNMSNNILNVDLDCEVSIDEVLKVLTQAKNGKAPGIDLIPVELFKNNLLLHVLHKLFNICFKFGKIPSVWSGLNSSTLYLLGL</sequence>